<name>A0A2U1QPL7_ARTAN</name>
<dbReference type="Proteomes" id="UP000245207">
    <property type="component" value="Unassembled WGS sequence"/>
</dbReference>
<gene>
    <name evidence="2" type="ORF">CTI12_AA000570</name>
</gene>
<dbReference type="Pfam" id="PF05659">
    <property type="entry name" value="RPW8"/>
    <property type="match status" value="1"/>
</dbReference>
<evidence type="ECO:0000313" key="3">
    <source>
        <dbReference type="Proteomes" id="UP000245207"/>
    </source>
</evidence>
<proteinExistence type="predicted"/>
<evidence type="ECO:0000313" key="2">
    <source>
        <dbReference type="EMBL" id="PWA99928.1"/>
    </source>
</evidence>
<feature type="domain" description="RPW8" evidence="1">
    <location>
        <begin position="1"/>
        <end position="138"/>
    </location>
</feature>
<keyword evidence="3" id="KW-1185">Reference proteome</keyword>
<comment type="caution">
    <text evidence="2">The sequence shown here is derived from an EMBL/GenBank/DDBJ whole genome shotgun (WGS) entry which is preliminary data.</text>
</comment>
<dbReference type="PROSITE" id="PS51153">
    <property type="entry name" value="RPW8"/>
    <property type="match status" value="1"/>
</dbReference>
<dbReference type="OrthoDB" id="1097453at2759"/>
<accession>A0A2U1QPL7</accession>
<dbReference type="AlphaFoldDB" id="A0A2U1QPL7"/>
<evidence type="ECO:0000259" key="1">
    <source>
        <dbReference type="PROSITE" id="PS51153"/>
    </source>
</evidence>
<dbReference type="InterPro" id="IPR008808">
    <property type="entry name" value="Powdery_mildew-R_dom"/>
</dbReference>
<organism evidence="2 3">
    <name type="scientific">Artemisia annua</name>
    <name type="common">Sweet wormwood</name>
    <dbReference type="NCBI Taxonomy" id="35608"/>
    <lineage>
        <taxon>Eukaryota</taxon>
        <taxon>Viridiplantae</taxon>
        <taxon>Streptophyta</taxon>
        <taxon>Embryophyta</taxon>
        <taxon>Tracheophyta</taxon>
        <taxon>Spermatophyta</taxon>
        <taxon>Magnoliopsida</taxon>
        <taxon>eudicotyledons</taxon>
        <taxon>Gunneridae</taxon>
        <taxon>Pentapetalae</taxon>
        <taxon>asterids</taxon>
        <taxon>campanulids</taxon>
        <taxon>Asterales</taxon>
        <taxon>Asteraceae</taxon>
        <taxon>Asteroideae</taxon>
        <taxon>Anthemideae</taxon>
        <taxon>Artemisiinae</taxon>
        <taxon>Artemisia</taxon>
    </lineage>
</organism>
<reference evidence="2 3" key="1">
    <citation type="journal article" date="2018" name="Mol. Plant">
        <title>The genome of Artemisia annua provides insight into the evolution of Asteraceae family and artemisinin biosynthesis.</title>
        <authorList>
            <person name="Shen Q."/>
            <person name="Zhang L."/>
            <person name="Liao Z."/>
            <person name="Wang S."/>
            <person name="Yan T."/>
            <person name="Shi P."/>
            <person name="Liu M."/>
            <person name="Fu X."/>
            <person name="Pan Q."/>
            <person name="Wang Y."/>
            <person name="Lv Z."/>
            <person name="Lu X."/>
            <person name="Zhang F."/>
            <person name="Jiang W."/>
            <person name="Ma Y."/>
            <person name="Chen M."/>
            <person name="Hao X."/>
            <person name="Li L."/>
            <person name="Tang Y."/>
            <person name="Lv G."/>
            <person name="Zhou Y."/>
            <person name="Sun X."/>
            <person name="Brodelius P.E."/>
            <person name="Rose J.K.C."/>
            <person name="Tang K."/>
        </authorList>
    </citation>
    <scope>NUCLEOTIDE SEQUENCE [LARGE SCALE GENOMIC DNA]</scope>
    <source>
        <strain evidence="3">cv. Huhao1</strain>
        <tissue evidence="2">Leaf</tissue>
    </source>
</reference>
<sequence length="138" mass="16349">MANKVMVELGDEVSKLAGVITQVQKKTRHFKSHLAQLQKTITSIKPIIETLPIIEMMDKLNKHLGERREETELFIRKLNEAQELITTCANVTRWNIIKRVHHMYKLHDLDESLWMFFHIDIMLPMAMDIKEKLLRERC</sequence>
<protein>
    <submittedName>
        <fullName evidence="2">NB-ARC domains-containing protein</fullName>
    </submittedName>
</protein>
<dbReference type="EMBL" id="PKPP01000001">
    <property type="protein sequence ID" value="PWA99928.1"/>
    <property type="molecule type" value="Genomic_DNA"/>
</dbReference>